<name>W9X4F8_9EURO</name>
<sequence>MAVRGIIGAFSTNARPDLFPDDALMSWYDNIHIPDVIATSGMKTALRYEALDPNAKYSWLVVYPVKDINFAGTEEFDNIPKGGHEEIDAHQFTDLAQLDLRIGARIQVFEPPSATKGRSSYLLAESINIPSEDVAQFDRWYNAEFLPALTKMSSFRRATRYNVVQSLVPGGPKHLVFYEFDTAEIPMDQIQRGRQNPKAQEVLKSATVEDVGYKLVKEAGVLDESL</sequence>
<gene>
    <name evidence="1" type="ORF">A1O5_05631</name>
</gene>
<dbReference type="EMBL" id="AMGX01000007">
    <property type="protein sequence ID" value="EXJ71821.1"/>
    <property type="molecule type" value="Genomic_DNA"/>
</dbReference>
<dbReference type="AlphaFoldDB" id="W9X4F8"/>
<dbReference type="GeneID" id="19190347"/>
<evidence type="ECO:0008006" key="3">
    <source>
        <dbReference type="Google" id="ProtNLM"/>
    </source>
</evidence>
<comment type="caution">
    <text evidence="1">The sequence shown here is derived from an EMBL/GenBank/DDBJ whole genome shotgun (WGS) entry which is preliminary data.</text>
</comment>
<protein>
    <recommendedName>
        <fullName evidence="3">EthD domain-containing protein</fullName>
    </recommendedName>
</protein>
<dbReference type="Proteomes" id="UP000019471">
    <property type="component" value="Unassembled WGS sequence"/>
</dbReference>
<dbReference type="RefSeq" id="XP_007744420.1">
    <property type="nucleotide sequence ID" value="XM_007746230.1"/>
</dbReference>
<evidence type="ECO:0000313" key="1">
    <source>
        <dbReference type="EMBL" id="EXJ71821.1"/>
    </source>
</evidence>
<organism evidence="1 2">
    <name type="scientific">Cladophialophora psammophila CBS 110553</name>
    <dbReference type="NCBI Taxonomy" id="1182543"/>
    <lineage>
        <taxon>Eukaryota</taxon>
        <taxon>Fungi</taxon>
        <taxon>Dikarya</taxon>
        <taxon>Ascomycota</taxon>
        <taxon>Pezizomycotina</taxon>
        <taxon>Eurotiomycetes</taxon>
        <taxon>Chaetothyriomycetidae</taxon>
        <taxon>Chaetothyriales</taxon>
        <taxon>Herpotrichiellaceae</taxon>
        <taxon>Cladophialophora</taxon>
    </lineage>
</organism>
<evidence type="ECO:0000313" key="2">
    <source>
        <dbReference type="Proteomes" id="UP000019471"/>
    </source>
</evidence>
<dbReference type="HOGENOM" id="CLU_073903_1_0_1"/>
<accession>W9X4F8</accession>
<proteinExistence type="predicted"/>
<reference evidence="1 2" key="1">
    <citation type="submission" date="2013-03" db="EMBL/GenBank/DDBJ databases">
        <title>The Genome Sequence of Cladophialophora psammophila CBS 110553.</title>
        <authorList>
            <consortium name="The Broad Institute Genomics Platform"/>
            <person name="Cuomo C."/>
            <person name="de Hoog S."/>
            <person name="Gorbushina A."/>
            <person name="Walker B."/>
            <person name="Young S.K."/>
            <person name="Zeng Q."/>
            <person name="Gargeya S."/>
            <person name="Fitzgerald M."/>
            <person name="Haas B."/>
            <person name="Abouelleil A."/>
            <person name="Allen A.W."/>
            <person name="Alvarado L."/>
            <person name="Arachchi H.M."/>
            <person name="Berlin A.M."/>
            <person name="Chapman S.B."/>
            <person name="Gainer-Dewar J."/>
            <person name="Goldberg J."/>
            <person name="Griggs A."/>
            <person name="Gujja S."/>
            <person name="Hansen M."/>
            <person name="Howarth C."/>
            <person name="Imamovic A."/>
            <person name="Ireland A."/>
            <person name="Larimer J."/>
            <person name="McCowan C."/>
            <person name="Murphy C."/>
            <person name="Pearson M."/>
            <person name="Poon T.W."/>
            <person name="Priest M."/>
            <person name="Roberts A."/>
            <person name="Saif S."/>
            <person name="Shea T."/>
            <person name="Sisk P."/>
            <person name="Sykes S."/>
            <person name="Wortman J."/>
            <person name="Nusbaum C."/>
            <person name="Birren B."/>
        </authorList>
    </citation>
    <scope>NUCLEOTIDE SEQUENCE [LARGE SCALE GENOMIC DNA]</scope>
    <source>
        <strain evidence="1 2">CBS 110553</strain>
    </source>
</reference>
<dbReference type="OrthoDB" id="4131268at2759"/>
<keyword evidence="2" id="KW-1185">Reference proteome</keyword>